<dbReference type="PANTHER" id="PTHR24305:SF152">
    <property type="entry name" value="P450, PUTATIVE (EUROFUNG)-RELATED"/>
    <property type="match status" value="1"/>
</dbReference>
<dbReference type="Proteomes" id="UP001437256">
    <property type="component" value="Unassembled WGS sequence"/>
</dbReference>
<dbReference type="Gene3D" id="1.10.630.10">
    <property type="entry name" value="Cytochrome P450"/>
    <property type="match status" value="1"/>
</dbReference>
<organism evidence="3 4">
    <name type="scientific">Marasmius tenuissimus</name>
    <dbReference type="NCBI Taxonomy" id="585030"/>
    <lineage>
        <taxon>Eukaryota</taxon>
        <taxon>Fungi</taxon>
        <taxon>Dikarya</taxon>
        <taxon>Basidiomycota</taxon>
        <taxon>Agaricomycotina</taxon>
        <taxon>Agaricomycetes</taxon>
        <taxon>Agaricomycetidae</taxon>
        <taxon>Agaricales</taxon>
        <taxon>Marasmiineae</taxon>
        <taxon>Marasmiaceae</taxon>
        <taxon>Marasmius</taxon>
    </lineage>
</organism>
<comment type="caution">
    <text evidence="3">The sequence shown here is derived from an EMBL/GenBank/DDBJ whole genome shotgun (WGS) entry which is preliminary data.</text>
</comment>
<dbReference type="InterPro" id="IPR050121">
    <property type="entry name" value="Cytochrome_P450_monoxygenase"/>
</dbReference>
<comment type="pathway">
    <text evidence="1">Secondary metabolite biosynthesis.</text>
</comment>
<evidence type="ECO:0000256" key="2">
    <source>
        <dbReference type="SAM" id="SignalP"/>
    </source>
</evidence>
<sequence>MGSASVIGVLLGLAAACLFLENQGYKRLSRFPGPFLARWTNMYRMYYDLVKGGGGEWVEQLQKLHEAYGPIVRVGPNELHFSSPEAYNEIYAVGSKFDKDQRTYNPISSNGHVFAMTDAHEAMVRRAMVLPYFSRRSMSDREWVDNFVGMLINDHSGDKSSFDLQETLRVFLGGIPPAVCFPDMEQSNSLALTELLPRVTEVPPGLFPWLRIKILPRKVVQALQYTLNTRDIRIGQFSRLEELKAYGILVDDAMNTPLSDIEEQNENLCHSLLKRPINNRPEPTRDWLRTEALNVKYAGIDTTSTAAFMIIRAVMSDDAIRTPLVKELIDVWPDLSGVAPGIVVLEKLPYLVSYVH</sequence>
<gene>
    <name evidence="3" type="ORF">AAF712_007183</name>
</gene>
<name>A0ABR2ZXR4_9AGAR</name>
<evidence type="ECO:0000313" key="3">
    <source>
        <dbReference type="EMBL" id="KAL0065879.1"/>
    </source>
</evidence>
<dbReference type="EMBL" id="JBBXMP010000042">
    <property type="protein sequence ID" value="KAL0065879.1"/>
    <property type="molecule type" value="Genomic_DNA"/>
</dbReference>
<protein>
    <recommendedName>
        <fullName evidence="5">Cytochrome P450</fullName>
    </recommendedName>
</protein>
<keyword evidence="2" id="KW-0732">Signal</keyword>
<reference evidence="3 4" key="1">
    <citation type="submission" date="2024-05" db="EMBL/GenBank/DDBJ databases">
        <title>A draft genome resource for the thread blight pathogen Marasmius tenuissimus strain MS-2.</title>
        <authorList>
            <person name="Yulfo-Soto G.E."/>
            <person name="Baruah I.K."/>
            <person name="Amoako-Attah I."/>
            <person name="Bukari Y."/>
            <person name="Meinhardt L.W."/>
            <person name="Bailey B.A."/>
            <person name="Cohen S.P."/>
        </authorList>
    </citation>
    <scope>NUCLEOTIDE SEQUENCE [LARGE SCALE GENOMIC DNA]</scope>
    <source>
        <strain evidence="3 4">MS-2</strain>
    </source>
</reference>
<accession>A0ABR2ZXR4</accession>
<evidence type="ECO:0000256" key="1">
    <source>
        <dbReference type="ARBA" id="ARBA00005179"/>
    </source>
</evidence>
<dbReference type="Pfam" id="PF00067">
    <property type="entry name" value="p450"/>
    <property type="match status" value="1"/>
</dbReference>
<dbReference type="InterPro" id="IPR036396">
    <property type="entry name" value="Cyt_P450_sf"/>
</dbReference>
<dbReference type="SUPFAM" id="SSF48264">
    <property type="entry name" value="Cytochrome P450"/>
    <property type="match status" value="1"/>
</dbReference>
<evidence type="ECO:0000313" key="4">
    <source>
        <dbReference type="Proteomes" id="UP001437256"/>
    </source>
</evidence>
<dbReference type="PANTHER" id="PTHR24305">
    <property type="entry name" value="CYTOCHROME P450"/>
    <property type="match status" value="1"/>
</dbReference>
<dbReference type="InterPro" id="IPR001128">
    <property type="entry name" value="Cyt_P450"/>
</dbReference>
<proteinExistence type="predicted"/>
<evidence type="ECO:0008006" key="5">
    <source>
        <dbReference type="Google" id="ProtNLM"/>
    </source>
</evidence>
<feature type="signal peptide" evidence="2">
    <location>
        <begin position="1"/>
        <end position="16"/>
    </location>
</feature>
<feature type="chain" id="PRO_5047049362" description="Cytochrome P450" evidence="2">
    <location>
        <begin position="17"/>
        <end position="356"/>
    </location>
</feature>
<keyword evidence="4" id="KW-1185">Reference proteome</keyword>